<evidence type="ECO:0000256" key="5">
    <source>
        <dbReference type="ARBA" id="ARBA00023242"/>
    </source>
</evidence>
<organism evidence="8 9">
    <name type="scientific">Aureobasidium pullulans</name>
    <name type="common">Black yeast</name>
    <name type="synonym">Pullularia pullulans</name>
    <dbReference type="NCBI Taxonomy" id="5580"/>
    <lineage>
        <taxon>Eukaryota</taxon>
        <taxon>Fungi</taxon>
        <taxon>Dikarya</taxon>
        <taxon>Ascomycota</taxon>
        <taxon>Pezizomycotina</taxon>
        <taxon>Dothideomycetes</taxon>
        <taxon>Dothideomycetidae</taxon>
        <taxon>Dothideales</taxon>
        <taxon>Saccotheciaceae</taxon>
        <taxon>Aureobasidium</taxon>
    </lineage>
</organism>
<evidence type="ECO:0000256" key="3">
    <source>
        <dbReference type="ARBA" id="ARBA00022771"/>
    </source>
</evidence>
<protein>
    <recommendedName>
        <fullName evidence="7">HAT C-terminal dimerisation domain-containing protein</fullName>
    </recommendedName>
</protein>
<name>A0A4S8SBC5_AURPU</name>
<feature type="region of interest" description="Disordered" evidence="6">
    <location>
        <begin position="507"/>
        <end position="528"/>
    </location>
</feature>
<feature type="compositionally biased region" description="Low complexity" evidence="6">
    <location>
        <begin position="443"/>
        <end position="454"/>
    </location>
</feature>
<dbReference type="SUPFAM" id="SSF53098">
    <property type="entry name" value="Ribonuclease H-like"/>
    <property type="match status" value="1"/>
</dbReference>
<dbReference type="GO" id="GO:0005634">
    <property type="term" value="C:nucleus"/>
    <property type="evidence" value="ECO:0007669"/>
    <property type="project" value="UniProtKB-SubCell"/>
</dbReference>
<comment type="caution">
    <text evidence="8">The sequence shown here is derived from an EMBL/GenBank/DDBJ whole genome shotgun (WGS) entry which is preliminary data.</text>
</comment>
<keyword evidence="3" id="KW-0863">Zinc-finger</keyword>
<dbReference type="Pfam" id="PF05699">
    <property type="entry name" value="Dimer_Tnp_hAT"/>
    <property type="match status" value="1"/>
</dbReference>
<sequence>MKDTCATQRRVHELVAQHPEIQHVFTVLCDSHGLQLLIKDSCHGSRSDGSIVYYKTTLVEANMVSSYLRAANKLHALLVERAAEDSQKLRAFALAVVTRWGTQYSVVDALIENKALLQSVSGQLAFFTSETGQRVLNLINDEGFWLRLEHLHSLLIPIHNAQVASESDRSTVAMVIPRWKDLQSDINDIEQLPFKAEILRRLDQRLIKQTTGIHYAAYALQAPEAYKTMSTREWQLAEQFFENSIPPALHDEFFTQLSEFRGRKGRFGSAFLQKRSSSSDSFWDYAQQYAPLLAELAVRLLSTPANSVPAERSFSSFNFIQNSFRTRLSTRRTDLLLYIYINCRALEAQPWLEAQKRERLKRRREIALSEGQVRKKLRLELLEALTTPTTQVSAPWNLTTDEAIERHMALIAPPEPAYSHLDDEDDNTLRCFNSQSLPSTSFQSQSYLSSTPLLPSTPPPLPPAFSQGEPAYQTPLRALPQPVGSRGQSQQLKQSYSSNIAPWLYGPPYTQQNTDIDDIENYRPPNAI</sequence>
<comment type="subcellular location">
    <subcellularLocation>
        <location evidence="1">Nucleus</location>
    </subcellularLocation>
</comment>
<evidence type="ECO:0000256" key="4">
    <source>
        <dbReference type="ARBA" id="ARBA00022833"/>
    </source>
</evidence>
<evidence type="ECO:0000256" key="6">
    <source>
        <dbReference type="SAM" id="MobiDB-lite"/>
    </source>
</evidence>
<gene>
    <name evidence="8" type="ORF">D6D28_07277</name>
</gene>
<feature type="region of interest" description="Disordered" evidence="6">
    <location>
        <begin position="443"/>
        <end position="470"/>
    </location>
</feature>
<evidence type="ECO:0000256" key="1">
    <source>
        <dbReference type="ARBA" id="ARBA00004123"/>
    </source>
</evidence>
<evidence type="ECO:0000313" key="8">
    <source>
        <dbReference type="EMBL" id="THV67714.1"/>
    </source>
</evidence>
<feature type="region of interest" description="Disordered" evidence="6">
    <location>
        <begin position="475"/>
        <end position="494"/>
    </location>
</feature>
<dbReference type="GO" id="GO:0008270">
    <property type="term" value="F:zinc ion binding"/>
    <property type="evidence" value="ECO:0007669"/>
    <property type="project" value="UniProtKB-KW"/>
</dbReference>
<dbReference type="InterPro" id="IPR008906">
    <property type="entry name" value="HATC_C_dom"/>
</dbReference>
<feature type="domain" description="HAT C-terminal dimerisation" evidence="7">
    <location>
        <begin position="281"/>
        <end position="339"/>
    </location>
</feature>
<dbReference type="AlphaFoldDB" id="A0A4S8SBC5"/>
<dbReference type="GO" id="GO:0046983">
    <property type="term" value="F:protein dimerization activity"/>
    <property type="evidence" value="ECO:0007669"/>
    <property type="project" value="InterPro"/>
</dbReference>
<keyword evidence="2" id="KW-0479">Metal-binding</keyword>
<accession>A0A4S8SBC5</accession>
<reference evidence="8 9" key="1">
    <citation type="submission" date="2018-10" db="EMBL/GenBank/DDBJ databases">
        <title>Fifty Aureobasidium pullulans genomes reveal a recombining polyextremotolerant generalist.</title>
        <authorList>
            <person name="Gostincar C."/>
            <person name="Turk M."/>
            <person name="Zajc J."/>
            <person name="Gunde-Cimerman N."/>
        </authorList>
    </citation>
    <scope>NUCLEOTIDE SEQUENCE [LARGE SCALE GENOMIC DNA]</scope>
    <source>
        <strain evidence="8 9">EXF-11900</strain>
    </source>
</reference>
<dbReference type="Proteomes" id="UP000304951">
    <property type="component" value="Unassembled WGS sequence"/>
</dbReference>
<dbReference type="EMBL" id="QZAF01000383">
    <property type="protein sequence ID" value="THV67714.1"/>
    <property type="molecule type" value="Genomic_DNA"/>
</dbReference>
<dbReference type="InterPro" id="IPR052035">
    <property type="entry name" value="ZnF_BED_domain_contain"/>
</dbReference>
<evidence type="ECO:0000259" key="7">
    <source>
        <dbReference type="Pfam" id="PF05699"/>
    </source>
</evidence>
<evidence type="ECO:0000256" key="2">
    <source>
        <dbReference type="ARBA" id="ARBA00022723"/>
    </source>
</evidence>
<keyword evidence="4" id="KW-0862">Zinc</keyword>
<dbReference type="PANTHER" id="PTHR46481">
    <property type="entry name" value="ZINC FINGER BED DOMAIN-CONTAINING PROTEIN 4"/>
    <property type="match status" value="1"/>
</dbReference>
<keyword evidence="5" id="KW-0539">Nucleus</keyword>
<proteinExistence type="predicted"/>
<dbReference type="PANTHER" id="PTHR46481:SF10">
    <property type="entry name" value="ZINC FINGER BED DOMAIN-CONTAINING PROTEIN 39"/>
    <property type="match status" value="1"/>
</dbReference>
<dbReference type="InterPro" id="IPR012337">
    <property type="entry name" value="RNaseH-like_sf"/>
</dbReference>
<evidence type="ECO:0000313" key="9">
    <source>
        <dbReference type="Proteomes" id="UP000304951"/>
    </source>
</evidence>